<keyword evidence="2" id="KW-1185">Reference proteome</keyword>
<dbReference type="GeneID" id="36629535"/>
<accession>A0A2T3ZTT2</accession>
<dbReference type="RefSeq" id="XP_024767885.1">
    <property type="nucleotide sequence ID" value="XM_024920966.1"/>
</dbReference>
<dbReference type="AlphaFoldDB" id="A0A2T3ZTT2"/>
<organism evidence="1 2">
    <name type="scientific">Trichoderma harzianum CBS 226.95</name>
    <dbReference type="NCBI Taxonomy" id="983964"/>
    <lineage>
        <taxon>Eukaryota</taxon>
        <taxon>Fungi</taxon>
        <taxon>Dikarya</taxon>
        <taxon>Ascomycota</taxon>
        <taxon>Pezizomycotina</taxon>
        <taxon>Sordariomycetes</taxon>
        <taxon>Hypocreomycetidae</taxon>
        <taxon>Hypocreales</taxon>
        <taxon>Hypocreaceae</taxon>
        <taxon>Trichoderma</taxon>
    </lineage>
</organism>
<evidence type="ECO:0000313" key="1">
    <source>
        <dbReference type="EMBL" id="PTB48208.1"/>
    </source>
</evidence>
<reference evidence="1 2" key="1">
    <citation type="submission" date="2016-07" db="EMBL/GenBank/DDBJ databases">
        <title>Multiple horizontal gene transfer events from other fungi enriched the ability of initially mycotrophic Trichoderma (Ascomycota) to feed on dead plant biomass.</title>
        <authorList>
            <consortium name="DOE Joint Genome Institute"/>
            <person name="Aerts A."/>
            <person name="Atanasova L."/>
            <person name="Chenthamara K."/>
            <person name="Zhang J."/>
            <person name="Grujic M."/>
            <person name="Henrissat B."/>
            <person name="Kuo A."/>
            <person name="Salamov A."/>
            <person name="Lipzen A."/>
            <person name="Labutti K."/>
            <person name="Barry K."/>
            <person name="Miao Y."/>
            <person name="Rahimi M.J."/>
            <person name="Shen Q."/>
            <person name="Grigoriev I.V."/>
            <person name="Kubicek C.P."/>
            <person name="Druzhinina I.S."/>
        </authorList>
    </citation>
    <scope>NUCLEOTIDE SEQUENCE [LARGE SCALE GENOMIC DNA]</scope>
    <source>
        <strain evidence="1 2">CBS 226.95</strain>
    </source>
</reference>
<dbReference type="EMBL" id="KZ679701">
    <property type="protein sequence ID" value="PTB48208.1"/>
    <property type="molecule type" value="Genomic_DNA"/>
</dbReference>
<name>A0A2T3ZTT2_TRIHA</name>
<proteinExistence type="predicted"/>
<evidence type="ECO:0000313" key="2">
    <source>
        <dbReference type="Proteomes" id="UP000241690"/>
    </source>
</evidence>
<gene>
    <name evidence="1" type="ORF">M431DRAFT_535683</name>
</gene>
<dbReference type="Proteomes" id="UP000241690">
    <property type="component" value="Unassembled WGS sequence"/>
</dbReference>
<protein>
    <submittedName>
        <fullName evidence="1">Uncharacterized protein</fullName>
    </submittedName>
</protein>
<sequence>MYRFTWSCAVQPMTLDLTPMTDLGDAMRRPIAAMVILDGGRFGAFGIPGKSQVHTLASARLVGRLVLLAASTLAGKPREAMPVGTWKVSLRLVHDPAGMGSWVRPRRAGERLVADVASLTYIVVFLKADQPEGLMPRDSPTLFGPLTLGGETVAWLLGTRIFTQQQLQKYKSRYQIGIAVRLMDRKLLPTVLDHGPENLTGPRTKRLFRGPLLISDLAWSILA</sequence>